<dbReference type="InterPro" id="IPR003115">
    <property type="entry name" value="ParB_N"/>
</dbReference>
<name>A0A918DFH7_9RHOB</name>
<dbReference type="PANTHER" id="PTHR33375:SF1">
    <property type="entry name" value="CHROMOSOME-PARTITIONING PROTEIN PARB-RELATED"/>
    <property type="match status" value="1"/>
</dbReference>
<accession>A0A918DFH7</accession>
<evidence type="ECO:0000259" key="1">
    <source>
        <dbReference type="SMART" id="SM00470"/>
    </source>
</evidence>
<dbReference type="SUPFAM" id="SSF110849">
    <property type="entry name" value="ParB/Sulfiredoxin"/>
    <property type="match status" value="1"/>
</dbReference>
<organism evidence="2 3">
    <name type="scientific">Gemmobacter aquaticus</name>
    <dbReference type="NCBI Taxonomy" id="490185"/>
    <lineage>
        <taxon>Bacteria</taxon>
        <taxon>Pseudomonadati</taxon>
        <taxon>Pseudomonadota</taxon>
        <taxon>Alphaproteobacteria</taxon>
        <taxon>Rhodobacterales</taxon>
        <taxon>Paracoccaceae</taxon>
        <taxon>Gemmobacter</taxon>
    </lineage>
</organism>
<feature type="domain" description="ParB-like N-terminal" evidence="1">
    <location>
        <begin position="85"/>
        <end position="184"/>
    </location>
</feature>
<dbReference type="SMART" id="SM00470">
    <property type="entry name" value="ParB"/>
    <property type="match status" value="1"/>
</dbReference>
<dbReference type="CDD" id="cd16405">
    <property type="entry name" value="RepB_like_N"/>
    <property type="match status" value="1"/>
</dbReference>
<dbReference type="InterPro" id="IPR050336">
    <property type="entry name" value="Chromosome_partition/occlusion"/>
</dbReference>
<dbReference type="Pfam" id="PF02195">
    <property type="entry name" value="ParB_N"/>
    <property type="match status" value="1"/>
</dbReference>
<dbReference type="OrthoDB" id="7812516at2"/>
<dbReference type="GO" id="GO:0005694">
    <property type="term" value="C:chromosome"/>
    <property type="evidence" value="ECO:0007669"/>
    <property type="project" value="TreeGrafter"/>
</dbReference>
<dbReference type="InterPro" id="IPR037972">
    <property type="entry name" value="RepB_N"/>
</dbReference>
<evidence type="ECO:0000313" key="2">
    <source>
        <dbReference type="EMBL" id="GGO39000.1"/>
    </source>
</evidence>
<dbReference type="GO" id="GO:0007059">
    <property type="term" value="P:chromosome segregation"/>
    <property type="evidence" value="ECO:0007669"/>
    <property type="project" value="TreeGrafter"/>
</dbReference>
<dbReference type="InterPro" id="IPR036086">
    <property type="entry name" value="ParB/Sulfiredoxin_sf"/>
</dbReference>
<keyword evidence="3" id="KW-1185">Reference proteome</keyword>
<proteinExistence type="predicted"/>
<protein>
    <submittedName>
        <fullName evidence="2">Chromosome partitioning protein ParB</fullName>
    </submittedName>
</protein>
<gene>
    <name evidence="2" type="ORF">GCM10010991_37220</name>
</gene>
<dbReference type="EMBL" id="BMLP01000015">
    <property type="protein sequence ID" value="GGO39000.1"/>
    <property type="molecule type" value="Genomic_DNA"/>
</dbReference>
<dbReference type="RefSeq" id="WP_146284706.1">
    <property type="nucleotide sequence ID" value="NZ_BMLP01000015.1"/>
</dbReference>
<reference evidence="2 3" key="1">
    <citation type="journal article" date="2014" name="Int. J. Syst. Evol. Microbiol.">
        <title>Complete genome sequence of Corynebacterium casei LMG S-19264T (=DSM 44701T), isolated from a smear-ripened cheese.</title>
        <authorList>
            <consortium name="US DOE Joint Genome Institute (JGI-PGF)"/>
            <person name="Walter F."/>
            <person name="Albersmeier A."/>
            <person name="Kalinowski J."/>
            <person name="Ruckert C."/>
        </authorList>
    </citation>
    <scope>NUCLEOTIDE SEQUENCE [LARGE SCALE GENOMIC DNA]</scope>
    <source>
        <strain evidence="2 3">CGMCC 1.7029</strain>
    </source>
</reference>
<dbReference type="PANTHER" id="PTHR33375">
    <property type="entry name" value="CHROMOSOME-PARTITIONING PROTEIN PARB-RELATED"/>
    <property type="match status" value="1"/>
</dbReference>
<evidence type="ECO:0000313" key="3">
    <source>
        <dbReference type="Proteomes" id="UP000598196"/>
    </source>
</evidence>
<comment type="caution">
    <text evidence="2">The sequence shown here is derived from an EMBL/GenBank/DDBJ whole genome shotgun (WGS) entry which is preliminary data.</text>
</comment>
<sequence length="351" mass="37661">MAKRKRLSAFGAPETALDAGDEMPVLETKSFPTYPMGYAGGHTYTRPEGRPAPIADMAGAAAATAAMEEMAETLRRARENGRMVLQLSLDQVEAGYLVRDRLATDPEEMAALTESLRARGQQTPIEVTQIGPDRYGLISGWRRLRALASLQAETGEARFGHVLALQRRPEQASDAYVAMVEENEIRVGLSFYERARIALKAVEAGVYPDDRAALRALFATASRPKRSKIGSFLTVVRALDGALRFPEAIGERLGLQLAQALEGDAGLGPRMRAALADASPPDPAAEQVLLARLMAPPPKTPDLAVSETVSAADIAPGISLSALKGHRLVLEGAGVDAAFRARLEAWLRNQA</sequence>
<dbReference type="AlphaFoldDB" id="A0A918DFH7"/>
<dbReference type="Gene3D" id="3.90.1530.30">
    <property type="match status" value="1"/>
</dbReference>
<dbReference type="Proteomes" id="UP000598196">
    <property type="component" value="Unassembled WGS sequence"/>
</dbReference>